<dbReference type="Proteomes" id="UP000276133">
    <property type="component" value="Unassembled WGS sequence"/>
</dbReference>
<proteinExistence type="predicted"/>
<name>A0A3M7Q4W8_BRAPC</name>
<comment type="caution">
    <text evidence="1">The sequence shown here is derived from an EMBL/GenBank/DDBJ whole genome shotgun (WGS) entry which is preliminary data.</text>
</comment>
<evidence type="ECO:0000313" key="1">
    <source>
        <dbReference type="EMBL" id="RNA06269.1"/>
    </source>
</evidence>
<sequence length="76" mass="9174">MIIVENKHFYFCEIKMRIILILVQINHRRPVQFSRRLEHIFVKKKSTCVKPLKPKVVVLADWKVLDCRQHQSGSFR</sequence>
<dbReference type="EMBL" id="REGN01007452">
    <property type="protein sequence ID" value="RNA06269.1"/>
    <property type="molecule type" value="Genomic_DNA"/>
</dbReference>
<dbReference type="AlphaFoldDB" id="A0A3M7Q4W8"/>
<reference evidence="1 2" key="1">
    <citation type="journal article" date="2018" name="Sci. Rep.">
        <title>Genomic signatures of local adaptation to the degree of environmental predictability in rotifers.</title>
        <authorList>
            <person name="Franch-Gras L."/>
            <person name="Hahn C."/>
            <person name="Garcia-Roger E.M."/>
            <person name="Carmona M.J."/>
            <person name="Serra M."/>
            <person name="Gomez A."/>
        </authorList>
    </citation>
    <scope>NUCLEOTIDE SEQUENCE [LARGE SCALE GENOMIC DNA]</scope>
    <source>
        <strain evidence="1">HYR1</strain>
    </source>
</reference>
<protein>
    <submittedName>
        <fullName evidence="1">Uncharacterized protein</fullName>
    </submittedName>
</protein>
<keyword evidence="2" id="KW-1185">Reference proteome</keyword>
<accession>A0A3M7Q4W8</accession>
<organism evidence="1 2">
    <name type="scientific">Brachionus plicatilis</name>
    <name type="common">Marine rotifer</name>
    <name type="synonym">Brachionus muelleri</name>
    <dbReference type="NCBI Taxonomy" id="10195"/>
    <lineage>
        <taxon>Eukaryota</taxon>
        <taxon>Metazoa</taxon>
        <taxon>Spiralia</taxon>
        <taxon>Gnathifera</taxon>
        <taxon>Rotifera</taxon>
        <taxon>Eurotatoria</taxon>
        <taxon>Monogononta</taxon>
        <taxon>Pseudotrocha</taxon>
        <taxon>Ploima</taxon>
        <taxon>Brachionidae</taxon>
        <taxon>Brachionus</taxon>
    </lineage>
</organism>
<gene>
    <name evidence="1" type="ORF">BpHYR1_004379</name>
</gene>
<evidence type="ECO:0000313" key="2">
    <source>
        <dbReference type="Proteomes" id="UP000276133"/>
    </source>
</evidence>